<keyword evidence="2" id="KW-1185">Reference proteome</keyword>
<reference evidence="1" key="2">
    <citation type="journal article" date="2023" name="IMA Fungus">
        <title>Comparative genomic study of the Penicillium genus elucidates a diverse pangenome and 15 lateral gene transfer events.</title>
        <authorList>
            <person name="Petersen C."/>
            <person name="Sorensen T."/>
            <person name="Nielsen M.R."/>
            <person name="Sondergaard T.E."/>
            <person name="Sorensen J.L."/>
            <person name="Fitzpatrick D.A."/>
            <person name="Frisvad J.C."/>
            <person name="Nielsen K.L."/>
        </authorList>
    </citation>
    <scope>NUCLEOTIDE SEQUENCE</scope>
    <source>
        <strain evidence="1">IBT 20477</strain>
    </source>
</reference>
<gene>
    <name evidence="1" type="ORF">N7449_008086</name>
</gene>
<dbReference type="EMBL" id="JAPQKQ010000005">
    <property type="protein sequence ID" value="KAJ5197607.1"/>
    <property type="molecule type" value="Genomic_DNA"/>
</dbReference>
<comment type="caution">
    <text evidence="1">The sequence shown here is derived from an EMBL/GenBank/DDBJ whole genome shotgun (WGS) entry which is preliminary data.</text>
</comment>
<sequence length="130" mass="14283">MSTLTPHHVGFTTLTFHLASLLYIITHLFHPLDSLSPHTAQGFGKTISAFSQHNEQQPGLQFAAIQYQNPPTSLFLLLCDDEWKILPTGPVADAGSPWCHLSQESHLSSFSICLPRILLHVSATTSTFCA</sequence>
<dbReference type="Proteomes" id="UP001150942">
    <property type="component" value="Unassembled WGS sequence"/>
</dbReference>
<protein>
    <submittedName>
        <fullName evidence="1">Uncharacterized protein</fullName>
    </submittedName>
</protein>
<name>A0A9W9JKG5_9EURO</name>
<dbReference type="AlphaFoldDB" id="A0A9W9JKG5"/>
<organism evidence="1 2">
    <name type="scientific">Penicillium cf. viridicatum</name>
    <dbReference type="NCBI Taxonomy" id="2972119"/>
    <lineage>
        <taxon>Eukaryota</taxon>
        <taxon>Fungi</taxon>
        <taxon>Dikarya</taxon>
        <taxon>Ascomycota</taxon>
        <taxon>Pezizomycotina</taxon>
        <taxon>Eurotiomycetes</taxon>
        <taxon>Eurotiomycetidae</taxon>
        <taxon>Eurotiales</taxon>
        <taxon>Aspergillaceae</taxon>
        <taxon>Penicillium</taxon>
    </lineage>
</organism>
<dbReference type="OrthoDB" id="4368607at2759"/>
<accession>A0A9W9JKG5</accession>
<evidence type="ECO:0000313" key="2">
    <source>
        <dbReference type="Proteomes" id="UP001150942"/>
    </source>
</evidence>
<reference evidence="1" key="1">
    <citation type="submission" date="2022-11" db="EMBL/GenBank/DDBJ databases">
        <authorList>
            <person name="Petersen C."/>
        </authorList>
    </citation>
    <scope>NUCLEOTIDE SEQUENCE</scope>
    <source>
        <strain evidence="1">IBT 20477</strain>
    </source>
</reference>
<proteinExistence type="predicted"/>
<evidence type="ECO:0000313" key="1">
    <source>
        <dbReference type="EMBL" id="KAJ5197607.1"/>
    </source>
</evidence>